<comment type="caution">
    <text evidence="2">The sequence shown here is derived from an EMBL/GenBank/DDBJ whole genome shotgun (WGS) entry which is preliminary data.</text>
</comment>
<dbReference type="PANTHER" id="PTHR39174">
    <property type="entry name" value="INNER MEMBRANE PROTEIN-RELATED"/>
    <property type="match status" value="1"/>
</dbReference>
<dbReference type="Proteomes" id="UP000245624">
    <property type="component" value="Unassembled WGS sequence"/>
</dbReference>
<keyword evidence="1" id="KW-0812">Transmembrane</keyword>
<dbReference type="AlphaFoldDB" id="A0A317KWI5"/>
<feature type="transmembrane region" description="Helical" evidence="1">
    <location>
        <begin position="51"/>
        <end position="69"/>
    </location>
</feature>
<protein>
    <submittedName>
        <fullName evidence="2">DUF997 domain-containing protein</fullName>
    </submittedName>
</protein>
<keyword evidence="3" id="KW-1185">Reference proteome</keyword>
<name>A0A317KWI5_9BACI</name>
<sequence length="126" mass="14620">MYAIYNCDHLNCNGGSCNLFLYIFFNKGGIFLNKPNLNKKDPRFKIANREALVGIGLVLFNFIWWYGFAYGLGSQDVNEYNYVFGFPAWFFYSCIIGVTIMAILVFIIVKFFFVDVSFDEEGFEDK</sequence>
<accession>A0A317KWI5</accession>
<proteinExistence type="predicted"/>
<dbReference type="OrthoDB" id="1752893at2"/>
<evidence type="ECO:0000313" key="3">
    <source>
        <dbReference type="Proteomes" id="UP000245624"/>
    </source>
</evidence>
<feature type="transmembrane region" description="Helical" evidence="1">
    <location>
        <begin position="89"/>
        <end position="113"/>
    </location>
</feature>
<dbReference type="Pfam" id="PF06196">
    <property type="entry name" value="DUF997"/>
    <property type="match status" value="1"/>
</dbReference>
<keyword evidence="1" id="KW-0472">Membrane</keyword>
<gene>
    <name evidence="2" type="ORF">DLJ74_14190</name>
</gene>
<evidence type="ECO:0000256" key="1">
    <source>
        <dbReference type="SAM" id="Phobius"/>
    </source>
</evidence>
<dbReference type="InterPro" id="IPR010398">
    <property type="entry name" value="DUF997"/>
</dbReference>
<dbReference type="EMBL" id="QGTD01000013">
    <property type="protein sequence ID" value="PWU67795.1"/>
    <property type="molecule type" value="Genomic_DNA"/>
</dbReference>
<reference evidence="2 3" key="1">
    <citation type="submission" date="2018-05" db="EMBL/GenBank/DDBJ databases">
        <title>Genomic analysis of Gracilibacillus dipsosauri DD1 reveals novel features of a salt-tolerant amylase.</title>
        <authorList>
            <person name="Deutch C.E."/>
            <person name="Yang S."/>
        </authorList>
    </citation>
    <scope>NUCLEOTIDE SEQUENCE [LARGE SCALE GENOMIC DNA]</scope>
    <source>
        <strain evidence="2 3">DD1</strain>
    </source>
</reference>
<dbReference type="PANTHER" id="PTHR39174:SF1">
    <property type="entry name" value="INNER MEMBRANE PROTEIN"/>
    <property type="match status" value="1"/>
</dbReference>
<evidence type="ECO:0000313" key="2">
    <source>
        <dbReference type="EMBL" id="PWU67795.1"/>
    </source>
</evidence>
<keyword evidence="1" id="KW-1133">Transmembrane helix</keyword>
<organism evidence="2 3">
    <name type="scientific">Gracilibacillus dipsosauri</name>
    <dbReference type="NCBI Taxonomy" id="178340"/>
    <lineage>
        <taxon>Bacteria</taxon>
        <taxon>Bacillati</taxon>
        <taxon>Bacillota</taxon>
        <taxon>Bacilli</taxon>
        <taxon>Bacillales</taxon>
        <taxon>Bacillaceae</taxon>
        <taxon>Gracilibacillus</taxon>
    </lineage>
</organism>